<dbReference type="PROSITE" id="PS51318">
    <property type="entry name" value="TAT"/>
    <property type="match status" value="1"/>
</dbReference>
<dbReference type="InterPro" id="IPR019546">
    <property type="entry name" value="TAT_signal_bac_arc"/>
</dbReference>
<dbReference type="Pfam" id="PF10518">
    <property type="entry name" value="TAT_signal"/>
    <property type="match status" value="1"/>
</dbReference>
<dbReference type="InterPro" id="IPR006311">
    <property type="entry name" value="TAT_signal"/>
</dbReference>
<organism evidence="1 2">
    <name type="scientific">Sphingomonas sediminicola</name>
    <dbReference type="NCBI Taxonomy" id="386874"/>
    <lineage>
        <taxon>Bacteria</taxon>
        <taxon>Pseudomonadati</taxon>
        <taxon>Pseudomonadota</taxon>
        <taxon>Alphaproteobacteria</taxon>
        <taxon>Sphingomonadales</taxon>
        <taxon>Sphingomonadaceae</taxon>
        <taxon>Sphingomonas</taxon>
    </lineage>
</organism>
<dbReference type="Proteomes" id="UP000516105">
    <property type="component" value="Chromosome"/>
</dbReference>
<proteinExistence type="predicted"/>
<keyword evidence="2" id="KW-1185">Reference proteome</keyword>
<evidence type="ECO:0000313" key="1">
    <source>
        <dbReference type="EMBL" id="QNP46624.1"/>
    </source>
</evidence>
<dbReference type="RefSeq" id="WP_187709577.1">
    <property type="nucleotide sequence ID" value="NZ_CP060782.1"/>
</dbReference>
<reference evidence="1 2" key="1">
    <citation type="submission" date="2020-08" db="EMBL/GenBank/DDBJ databases">
        <title>Genome sequence of Sphingomonas sediminicola KACC 15039T.</title>
        <authorList>
            <person name="Hyun D.-W."/>
            <person name="Bae J.-W."/>
        </authorList>
    </citation>
    <scope>NUCLEOTIDE SEQUENCE [LARGE SCALE GENOMIC DNA]</scope>
    <source>
        <strain evidence="1 2">KACC 15039</strain>
    </source>
</reference>
<evidence type="ECO:0000313" key="2">
    <source>
        <dbReference type="Proteomes" id="UP000516105"/>
    </source>
</evidence>
<dbReference type="EMBL" id="CP060782">
    <property type="protein sequence ID" value="QNP46624.1"/>
    <property type="molecule type" value="Genomic_DNA"/>
</dbReference>
<name>A0ABX6T9T4_9SPHN</name>
<accession>A0ABX6T9T4</accession>
<protein>
    <submittedName>
        <fullName evidence="1">Twin-arginine translocation signal domain-containing protein</fullName>
    </submittedName>
</protein>
<sequence>MCSRCFELDRRSLLAGGGALAATMATGIAQARVRPPTWFR</sequence>
<dbReference type="NCBIfam" id="TIGR01409">
    <property type="entry name" value="TAT_signal_seq"/>
    <property type="match status" value="1"/>
</dbReference>
<gene>
    <name evidence="1" type="ORF">H9L14_05830</name>
</gene>